<sequence>MLLLARRTMSLLGWRVQPLWPRATMAKSQSAAVADATSGVSADSTEPRGGRGAVVGKPLPPSVPCWASPGPTPQTSLERATEAAADASELRVAVVATAPVSPGAGAALEFAAASA</sequence>
<keyword evidence="3" id="KW-1185">Reference proteome</keyword>
<gene>
    <name evidence="2" type="ORF">PCOR1329_LOCUS793</name>
</gene>
<feature type="region of interest" description="Disordered" evidence="1">
    <location>
        <begin position="33"/>
        <end position="76"/>
    </location>
</feature>
<evidence type="ECO:0000256" key="1">
    <source>
        <dbReference type="SAM" id="MobiDB-lite"/>
    </source>
</evidence>
<evidence type="ECO:0000313" key="2">
    <source>
        <dbReference type="EMBL" id="CAK0789125.1"/>
    </source>
</evidence>
<proteinExistence type="predicted"/>
<name>A0ABN9PCL7_9DINO</name>
<protein>
    <submittedName>
        <fullName evidence="2">Uncharacterized protein</fullName>
    </submittedName>
</protein>
<organism evidence="2 3">
    <name type="scientific">Prorocentrum cordatum</name>
    <dbReference type="NCBI Taxonomy" id="2364126"/>
    <lineage>
        <taxon>Eukaryota</taxon>
        <taxon>Sar</taxon>
        <taxon>Alveolata</taxon>
        <taxon>Dinophyceae</taxon>
        <taxon>Prorocentrales</taxon>
        <taxon>Prorocentraceae</taxon>
        <taxon>Prorocentrum</taxon>
    </lineage>
</organism>
<dbReference type="EMBL" id="CAUYUJ010000179">
    <property type="protein sequence ID" value="CAK0789125.1"/>
    <property type="molecule type" value="Genomic_DNA"/>
</dbReference>
<dbReference type="Proteomes" id="UP001189429">
    <property type="component" value="Unassembled WGS sequence"/>
</dbReference>
<comment type="caution">
    <text evidence="2">The sequence shown here is derived from an EMBL/GenBank/DDBJ whole genome shotgun (WGS) entry which is preliminary data.</text>
</comment>
<accession>A0ABN9PCL7</accession>
<reference evidence="2" key="1">
    <citation type="submission" date="2023-10" db="EMBL/GenBank/DDBJ databases">
        <authorList>
            <person name="Chen Y."/>
            <person name="Shah S."/>
            <person name="Dougan E. K."/>
            <person name="Thang M."/>
            <person name="Chan C."/>
        </authorList>
    </citation>
    <scope>NUCLEOTIDE SEQUENCE [LARGE SCALE GENOMIC DNA]</scope>
</reference>
<evidence type="ECO:0000313" key="3">
    <source>
        <dbReference type="Proteomes" id="UP001189429"/>
    </source>
</evidence>